<evidence type="ECO:0000313" key="12">
    <source>
        <dbReference type="WBParaSite" id="SRAE_0000004800.1"/>
    </source>
</evidence>
<dbReference type="InterPro" id="IPR001917">
    <property type="entry name" value="Aminotrans_II_pyridoxalP_BS"/>
</dbReference>
<evidence type="ECO:0000256" key="7">
    <source>
        <dbReference type="ARBA" id="ARBA00048528"/>
    </source>
</evidence>
<dbReference type="EC" id="2.3.1.50" evidence="3"/>
<evidence type="ECO:0000313" key="11">
    <source>
        <dbReference type="Proteomes" id="UP000035682"/>
    </source>
</evidence>
<dbReference type="GO" id="GO:0016020">
    <property type="term" value="C:membrane"/>
    <property type="evidence" value="ECO:0007669"/>
    <property type="project" value="GOC"/>
</dbReference>
<dbReference type="InterPro" id="IPR015422">
    <property type="entry name" value="PyrdxlP-dep_Trfase_small"/>
</dbReference>
<dbReference type="GO" id="GO:0017059">
    <property type="term" value="C:serine palmitoyltransferase complex"/>
    <property type="evidence" value="ECO:0007669"/>
    <property type="project" value="TreeGrafter"/>
</dbReference>
<dbReference type="InterPro" id="IPR004839">
    <property type="entry name" value="Aminotransferase_I/II_large"/>
</dbReference>
<dbReference type="Proteomes" id="UP000035682">
    <property type="component" value="Unplaced"/>
</dbReference>
<dbReference type="PROSITE" id="PS00599">
    <property type="entry name" value="AA_TRANSFER_CLASS_2"/>
    <property type="match status" value="1"/>
</dbReference>
<dbReference type="WBParaSite" id="SRAE_0000004800.1">
    <property type="protein sequence ID" value="SRAE_0000004800.1"/>
    <property type="gene ID" value="WBGene00255785"/>
</dbReference>
<dbReference type="WormBase" id="SRAE_0000004800">
    <property type="protein sequence ID" value="SRP02794"/>
    <property type="gene ID" value="WBGene00255785"/>
</dbReference>
<keyword evidence="4" id="KW-0808">Transferase</keyword>
<proteinExistence type="inferred from homology"/>
<organism evidence="10">
    <name type="scientific">Strongyloides ratti</name>
    <name type="common">Parasitic roundworm</name>
    <dbReference type="NCBI Taxonomy" id="34506"/>
    <lineage>
        <taxon>Eukaryota</taxon>
        <taxon>Metazoa</taxon>
        <taxon>Ecdysozoa</taxon>
        <taxon>Nematoda</taxon>
        <taxon>Chromadorea</taxon>
        <taxon>Rhabditida</taxon>
        <taxon>Tylenchina</taxon>
        <taxon>Panagrolaimomorpha</taxon>
        <taxon>Strongyloidoidea</taxon>
        <taxon>Strongyloididae</taxon>
        <taxon>Strongyloides</taxon>
    </lineage>
</organism>
<dbReference type="EMBL" id="LN609405">
    <property type="protein sequence ID" value="CEF60916.1"/>
    <property type="molecule type" value="Genomic_DNA"/>
</dbReference>
<keyword evidence="5 8" id="KW-0663">Pyridoxal phosphate</keyword>
<dbReference type="SUPFAM" id="SSF53383">
    <property type="entry name" value="PLP-dependent transferases"/>
    <property type="match status" value="1"/>
</dbReference>
<protein>
    <recommendedName>
        <fullName evidence="3">serine C-palmitoyltransferase</fullName>
        <ecNumber evidence="3">2.3.1.50</ecNumber>
    </recommendedName>
</protein>
<dbReference type="Pfam" id="PF00155">
    <property type="entry name" value="Aminotran_1_2"/>
    <property type="match status" value="1"/>
</dbReference>
<dbReference type="GO" id="GO:0030170">
    <property type="term" value="F:pyridoxal phosphate binding"/>
    <property type="evidence" value="ECO:0007669"/>
    <property type="project" value="InterPro"/>
</dbReference>
<evidence type="ECO:0000256" key="6">
    <source>
        <dbReference type="ARBA" id="ARBA00023315"/>
    </source>
</evidence>
<reference evidence="12" key="3">
    <citation type="submission" date="2020-12" db="UniProtKB">
        <authorList>
            <consortium name="WormBaseParasite"/>
        </authorList>
    </citation>
    <scope>IDENTIFICATION</scope>
</reference>
<comment type="cofactor">
    <cofactor evidence="1 8">
        <name>pyridoxal 5'-phosphate</name>
        <dbReference type="ChEBI" id="CHEBI:597326"/>
    </cofactor>
</comment>
<comment type="similarity">
    <text evidence="2 8">Belongs to the class-II pyridoxal-phosphate-dependent aminotransferase family.</text>
</comment>
<dbReference type="OrthoDB" id="65434at2759"/>
<feature type="domain" description="Aminotransferase class I/classII large" evidence="9">
    <location>
        <begin position="399"/>
        <end position="582"/>
    </location>
</feature>
<evidence type="ECO:0000256" key="8">
    <source>
        <dbReference type="RuleBase" id="RU003693"/>
    </source>
</evidence>
<name>A0A090KU18_STRRB</name>
<dbReference type="AlphaFoldDB" id="A0A090KU18"/>
<keyword evidence="6" id="KW-0012">Acyltransferase</keyword>
<dbReference type="PANTHER" id="PTHR13693">
    <property type="entry name" value="CLASS II AMINOTRANSFERASE/8-AMINO-7-OXONONANOATE SYNTHASE"/>
    <property type="match status" value="1"/>
</dbReference>
<dbReference type="CTD" id="36373283"/>
<evidence type="ECO:0000313" key="13">
    <source>
        <dbReference type="WormBase" id="SRAE_0000004800"/>
    </source>
</evidence>
<comment type="catalytic activity">
    <reaction evidence="7">
        <text>L-serine + hexadecanoyl-CoA + H(+) = 3-oxosphinganine + CO2 + CoA</text>
        <dbReference type="Rhea" id="RHEA:14761"/>
        <dbReference type="ChEBI" id="CHEBI:15378"/>
        <dbReference type="ChEBI" id="CHEBI:16526"/>
        <dbReference type="ChEBI" id="CHEBI:33384"/>
        <dbReference type="ChEBI" id="CHEBI:57287"/>
        <dbReference type="ChEBI" id="CHEBI:57379"/>
        <dbReference type="ChEBI" id="CHEBI:58299"/>
        <dbReference type="EC" id="2.3.1.50"/>
    </reaction>
</comment>
<dbReference type="InterPro" id="IPR050087">
    <property type="entry name" value="AON_synthase_class-II"/>
</dbReference>
<dbReference type="GO" id="GO:0004758">
    <property type="term" value="F:serine C-palmitoyltransferase activity"/>
    <property type="evidence" value="ECO:0007669"/>
    <property type="project" value="UniProtKB-EC"/>
</dbReference>
<evidence type="ECO:0000313" key="10">
    <source>
        <dbReference type="EMBL" id="CEF60916.1"/>
    </source>
</evidence>
<sequence length="607" mass="69075">MMKMENPLQITAFPLDLENENEKKKIKNRKVFSKLPFSLYPSEIKNLSTTQGSLMIKNDDIIKKKNQKKCEKNHRNKKKFMEHTDILEMSWNKDERIKPAPIVYETNDEMKEKIKHMEEQLILRKEGSKVHRCPNEFEETSKFVALQVYFAWFILFIHAYFREFLRSTGLEKLKYACELESQKHFPPLFNSFESIYARNCYILVRDVFERPIGSCPGSTVNLVDRISYDGNWTYQYPGTQTNVINVGSYNYLGFAETSGPCATAACEAIDEYGISVSTPLRKGGSSKIQHKLEKLVAEFLGTEDAMVFSMGFATNSMNTPCLVDKHSLIISDQLNHASLILGCRMSGASIRVFKHDDMLSLEKTIRNAIAYGNPKTHRPYHKILIIVEGIYSMEGSIYEAHSIGAMGPSGKGIVEYWNCDVNDIDIMMGTFTKSFGSAGGYIAGRKKIIDHLRVTSATSYYSSPMSPPVAQQVYTSMSIIMGKDGTNEGKKRIERLSRNAKYFRRHLKKMGLIVYGSDDSPVVPILFYYPTLCGSFGREMLARKVGVVVVSHPATPMTESRARICLSAAHTKEMLDEVLKHIDEVGNKLGFKFMKHSNKYKDLEIEW</sequence>
<evidence type="ECO:0000256" key="4">
    <source>
        <dbReference type="ARBA" id="ARBA00022679"/>
    </source>
</evidence>
<keyword evidence="11" id="KW-1185">Reference proteome</keyword>
<reference evidence="11" key="2">
    <citation type="submission" date="2014-09" db="EMBL/GenBank/DDBJ databases">
        <authorList>
            <person name="Martin A.A."/>
        </authorList>
    </citation>
    <scope>NUCLEOTIDE SEQUENCE</scope>
    <source>
        <strain evidence="11">ED321</strain>
    </source>
</reference>
<reference evidence="10" key="1">
    <citation type="submission" date="2014-09" db="EMBL/GenBank/DDBJ databases">
        <authorList>
            <person name="Aslett A.Martin."/>
        </authorList>
    </citation>
    <scope>NUCLEOTIDE SEQUENCE</scope>
    <source>
        <strain evidence="10">ED321 Heterogonic</strain>
    </source>
</reference>
<dbReference type="Gene3D" id="3.90.1150.10">
    <property type="entry name" value="Aspartate Aminotransferase, domain 1"/>
    <property type="match status" value="1"/>
</dbReference>
<evidence type="ECO:0000256" key="5">
    <source>
        <dbReference type="ARBA" id="ARBA00022898"/>
    </source>
</evidence>
<dbReference type="InterPro" id="IPR015421">
    <property type="entry name" value="PyrdxlP-dep_Trfase_major"/>
</dbReference>
<dbReference type="GeneID" id="36373283"/>
<dbReference type="RefSeq" id="XP_024500125.1">
    <property type="nucleotide sequence ID" value="XM_024645887.1"/>
</dbReference>
<dbReference type="CDD" id="cd06454">
    <property type="entry name" value="KBL_like"/>
    <property type="match status" value="1"/>
</dbReference>
<dbReference type="GO" id="GO:0046512">
    <property type="term" value="P:sphingosine biosynthetic process"/>
    <property type="evidence" value="ECO:0007669"/>
    <property type="project" value="TreeGrafter"/>
</dbReference>
<evidence type="ECO:0000256" key="3">
    <source>
        <dbReference type="ARBA" id="ARBA00013220"/>
    </source>
</evidence>
<accession>A0A090KU18</accession>
<evidence type="ECO:0000256" key="2">
    <source>
        <dbReference type="ARBA" id="ARBA00008392"/>
    </source>
</evidence>
<dbReference type="PANTHER" id="PTHR13693:SF3">
    <property type="entry name" value="LD36009P"/>
    <property type="match status" value="1"/>
</dbReference>
<dbReference type="OMA" id="FFTRHMY"/>
<dbReference type="InterPro" id="IPR015424">
    <property type="entry name" value="PyrdxlP-dep_Trfase"/>
</dbReference>
<gene>
    <name evidence="10 12 13" type="ORF">SRAE_0000004800</name>
</gene>
<dbReference type="Gene3D" id="3.40.640.10">
    <property type="entry name" value="Type I PLP-dependent aspartate aminotransferase-like (Major domain)"/>
    <property type="match status" value="2"/>
</dbReference>
<evidence type="ECO:0000256" key="1">
    <source>
        <dbReference type="ARBA" id="ARBA00001933"/>
    </source>
</evidence>
<dbReference type="GO" id="GO:0046513">
    <property type="term" value="P:ceramide biosynthetic process"/>
    <property type="evidence" value="ECO:0007669"/>
    <property type="project" value="TreeGrafter"/>
</dbReference>
<evidence type="ECO:0000259" key="9">
    <source>
        <dbReference type="Pfam" id="PF00155"/>
    </source>
</evidence>